<proteinExistence type="predicted"/>
<dbReference type="HOGENOM" id="CLU_2069329_0_0_7"/>
<dbReference type="EMBL" id="CP003360">
    <property type="protein sequence ID" value="AFM24353.1"/>
    <property type="molecule type" value="Genomic_DNA"/>
</dbReference>
<sequence>MFSSRSEALLCFRSSAMDLLSSLRFEVGNRPQIPELPTMMKHRLHNFNHVRPVRAITKMNYSFTIMAKFAKEWMLTGRKTNFLQTKSGDSEKSFQIRQFSAERALVKTFSEGTAILLG</sequence>
<accession>I4C462</accession>
<gene>
    <name evidence="1" type="ordered locus">Desti_1642</name>
</gene>
<protein>
    <submittedName>
        <fullName evidence="1">Uncharacterized protein</fullName>
    </submittedName>
</protein>
<keyword evidence="2" id="KW-1185">Reference proteome</keyword>
<evidence type="ECO:0000313" key="2">
    <source>
        <dbReference type="Proteomes" id="UP000006055"/>
    </source>
</evidence>
<name>I4C462_DESTA</name>
<dbReference type="STRING" id="706587.Desti_1642"/>
<dbReference type="KEGG" id="dti:Desti_1642"/>
<evidence type="ECO:0000313" key="1">
    <source>
        <dbReference type="EMBL" id="AFM24353.1"/>
    </source>
</evidence>
<organism evidence="1 2">
    <name type="scientific">Desulfomonile tiedjei (strain ATCC 49306 / DSM 6799 / DCB-1)</name>
    <dbReference type="NCBI Taxonomy" id="706587"/>
    <lineage>
        <taxon>Bacteria</taxon>
        <taxon>Pseudomonadati</taxon>
        <taxon>Thermodesulfobacteriota</taxon>
        <taxon>Desulfomonilia</taxon>
        <taxon>Desulfomonilales</taxon>
        <taxon>Desulfomonilaceae</taxon>
        <taxon>Desulfomonile</taxon>
    </lineage>
</organism>
<dbReference type="AlphaFoldDB" id="I4C462"/>
<reference evidence="2" key="1">
    <citation type="submission" date="2012-06" db="EMBL/GenBank/DDBJ databases">
        <title>Complete sequence of chromosome of Desulfomonile tiedjei DSM 6799.</title>
        <authorList>
            <person name="Lucas S."/>
            <person name="Copeland A."/>
            <person name="Lapidus A."/>
            <person name="Glavina del Rio T."/>
            <person name="Dalin E."/>
            <person name="Tice H."/>
            <person name="Bruce D."/>
            <person name="Goodwin L."/>
            <person name="Pitluck S."/>
            <person name="Peters L."/>
            <person name="Ovchinnikova G."/>
            <person name="Zeytun A."/>
            <person name="Lu M."/>
            <person name="Kyrpides N."/>
            <person name="Mavromatis K."/>
            <person name="Ivanova N."/>
            <person name="Brettin T."/>
            <person name="Detter J.C."/>
            <person name="Han C."/>
            <person name="Larimer F."/>
            <person name="Land M."/>
            <person name="Hauser L."/>
            <person name="Markowitz V."/>
            <person name="Cheng J.-F."/>
            <person name="Hugenholtz P."/>
            <person name="Woyke T."/>
            <person name="Wu D."/>
            <person name="Spring S."/>
            <person name="Schroeder M."/>
            <person name="Brambilla E."/>
            <person name="Klenk H.-P."/>
            <person name="Eisen J.A."/>
        </authorList>
    </citation>
    <scope>NUCLEOTIDE SEQUENCE [LARGE SCALE GENOMIC DNA]</scope>
    <source>
        <strain evidence="2">ATCC 49306 / DSM 6799 / DCB-1</strain>
    </source>
</reference>
<dbReference type="Proteomes" id="UP000006055">
    <property type="component" value="Chromosome"/>
</dbReference>